<dbReference type="AlphaFoldDB" id="A0A559IKC4"/>
<evidence type="ECO:0000313" key="2">
    <source>
        <dbReference type="Proteomes" id="UP000318102"/>
    </source>
</evidence>
<dbReference type="GO" id="GO:0043565">
    <property type="term" value="F:sequence-specific DNA binding"/>
    <property type="evidence" value="ECO:0007669"/>
    <property type="project" value="InterPro"/>
</dbReference>
<dbReference type="Proteomes" id="UP000318102">
    <property type="component" value="Unassembled WGS sequence"/>
</dbReference>
<dbReference type="InterPro" id="IPR038116">
    <property type="entry name" value="TrpR-like_sf"/>
</dbReference>
<protein>
    <submittedName>
        <fullName evidence="1">Uncharacterized protein</fullName>
    </submittedName>
</protein>
<dbReference type="InterPro" id="IPR010921">
    <property type="entry name" value="Trp_repressor/repl_initiator"/>
</dbReference>
<sequence length="75" mass="8601">MIIHIRRGPVLDDLYKGILTLDSLEKCSTIEAEAHASTAVISRVKRTLYDGNNMYELLFTRMSDKQKTRSNNNEN</sequence>
<dbReference type="EMBL" id="VNJK01000003">
    <property type="protein sequence ID" value="TVX88104.1"/>
    <property type="molecule type" value="Genomic_DNA"/>
</dbReference>
<name>A0A559IKC4_9BACL</name>
<dbReference type="Gene3D" id="1.10.1270.10">
    <property type="entry name" value="TrpR-like"/>
    <property type="match status" value="1"/>
</dbReference>
<accession>A0A559IKC4</accession>
<gene>
    <name evidence="1" type="ORF">FPZ44_19540</name>
</gene>
<keyword evidence="2" id="KW-1185">Reference proteome</keyword>
<organism evidence="1 2">
    <name type="scientific">Paenibacillus agilis</name>
    <dbReference type="NCBI Taxonomy" id="3020863"/>
    <lineage>
        <taxon>Bacteria</taxon>
        <taxon>Bacillati</taxon>
        <taxon>Bacillota</taxon>
        <taxon>Bacilli</taxon>
        <taxon>Bacillales</taxon>
        <taxon>Paenibacillaceae</taxon>
        <taxon>Paenibacillus</taxon>
    </lineage>
</organism>
<comment type="caution">
    <text evidence="1">The sequence shown here is derived from an EMBL/GenBank/DDBJ whole genome shotgun (WGS) entry which is preliminary data.</text>
</comment>
<evidence type="ECO:0000313" key="1">
    <source>
        <dbReference type="EMBL" id="TVX88104.1"/>
    </source>
</evidence>
<dbReference type="SUPFAM" id="SSF48295">
    <property type="entry name" value="TrpR-like"/>
    <property type="match status" value="1"/>
</dbReference>
<reference evidence="1 2" key="1">
    <citation type="submission" date="2019-07" db="EMBL/GenBank/DDBJ databases">
        <authorList>
            <person name="Kim J."/>
        </authorList>
    </citation>
    <scope>NUCLEOTIDE SEQUENCE [LARGE SCALE GENOMIC DNA]</scope>
    <source>
        <strain evidence="1 2">N4</strain>
    </source>
</reference>
<dbReference type="OrthoDB" id="2874807at2"/>
<proteinExistence type="predicted"/>
<dbReference type="RefSeq" id="WP_144992967.1">
    <property type="nucleotide sequence ID" value="NZ_VNJK01000003.1"/>
</dbReference>